<feature type="region of interest" description="Disordered" evidence="1">
    <location>
        <begin position="103"/>
        <end position="145"/>
    </location>
</feature>
<dbReference type="EMBL" id="QGGR01000039">
    <property type="protein sequence ID" value="PWK30286.1"/>
    <property type="molecule type" value="Genomic_DNA"/>
</dbReference>
<name>A0A316EHZ0_9ACTN</name>
<dbReference type="AlphaFoldDB" id="A0A316EHZ0"/>
<comment type="caution">
    <text evidence="2">The sequence shown here is derived from an EMBL/GenBank/DDBJ whole genome shotgun (WGS) entry which is preliminary data.</text>
</comment>
<protein>
    <submittedName>
        <fullName evidence="2">Uncharacterized protein</fullName>
    </submittedName>
</protein>
<feature type="region of interest" description="Disordered" evidence="1">
    <location>
        <begin position="1"/>
        <end position="48"/>
    </location>
</feature>
<proteinExistence type="predicted"/>
<evidence type="ECO:0000313" key="3">
    <source>
        <dbReference type="Proteomes" id="UP000245697"/>
    </source>
</evidence>
<feature type="compositionally biased region" description="Basic and acidic residues" evidence="1">
    <location>
        <begin position="1"/>
        <end position="13"/>
    </location>
</feature>
<reference evidence="2 3" key="1">
    <citation type="submission" date="2018-05" db="EMBL/GenBank/DDBJ databases">
        <title>Genomic Encyclopedia of Archaeal and Bacterial Type Strains, Phase II (KMG-II): from individual species to whole genera.</title>
        <authorList>
            <person name="Goeker M."/>
        </authorList>
    </citation>
    <scope>NUCLEOTIDE SEQUENCE [LARGE SCALE GENOMIC DNA]</scope>
    <source>
        <strain evidence="2 3">DSM 45184</strain>
    </source>
</reference>
<organism evidence="2 3">
    <name type="scientific">Actinoplanes xinjiangensis</name>
    <dbReference type="NCBI Taxonomy" id="512350"/>
    <lineage>
        <taxon>Bacteria</taxon>
        <taxon>Bacillati</taxon>
        <taxon>Actinomycetota</taxon>
        <taxon>Actinomycetes</taxon>
        <taxon>Micromonosporales</taxon>
        <taxon>Micromonosporaceae</taxon>
        <taxon>Actinoplanes</taxon>
    </lineage>
</organism>
<evidence type="ECO:0000313" key="2">
    <source>
        <dbReference type="EMBL" id="PWK30286.1"/>
    </source>
</evidence>
<dbReference type="Proteomes" id="UP000245697">
    <property type="component" value="Unassembled WGS sequence"/>
</dbReference>
<accession>A0A316EHZ0</accession>
<sequence>MTDWEAERFERTARRSAVNPHGGSPLMPSHSQGAERRPERRAGRTGSRWRRRALVVCGLARCEPAVDGLLEAAVQPPEPEPKNHLLILTTPVVPLDETGGALPCTASASPRTSGGTADGRALPAPSGPVAEPVITSERMNPEPVA</sequence>
<keyword evidence="3" id="KW-1185">Reference proteome</keyword>
<feature type="compositionally biased region" description="Basic and acidic residues" evidence="1">
    <location>
        <begin position="33"/>
        <end position="42"/>
    </location>
</feature>
<evidence type="ECO:0000256" key="1">
    <source>
        <dbReference type="SAM" id="MobiDB-lite"/>
    </source>
</evidence>
<gene>
    <name evidence="2" type="ORF">BC793_1399</name>
</gene>
<feature type="compositionally biased region" description="Polar residues" evidence="1">
    <location>
        <begin position="106"/>
        <end position="115"/>
    </location>
</feature>